<dbReference type="Pfam" id="PF00240">
    <property type="entry name" value="ubiquitin"/>
    <property type="match status" value="1"/>
</dbReference>
<dbReference type="Gene3D" id="3.90.175.10">
    <property type="entry name" value="Diphtheria Toxin, domain 1"/>
    <property type="match status" value="1"/>
</dbReference>
<reference evidence="2 3" key="1">
    <citation type="submission" date="2021-06" db="EMBL/GenBank/DDBJ databases">
        <authorList>
            <person name="Kallberg Y."/>
            <person name="Tangrot J."/>
            <person name="Rosling A."/>
        </authorList>
    </citation>
    <scope>NUCLEOTIDE SEQUENCE [LARGE SCALE GENOMIC DNA]</scope>
    <source>
        <strain evidence="2 3">120-4 pot B 10/14</strain>
    </source>
</reference>
<dbReference type="SMART" id="SM00213">
    <property type="entry name" value="UBQ"/>
    <property type="match status" value="1"/>
</dbReference>
<organism evidence="2 3">
    <name type="scientific">Gigaspora margarita</name>
    <dbReference type="NCBI Taxonomy" id="4874"/>
    <lineage>
        <taxon>Eukaryota</taxon>
        <taxon>Fungi</taxon>
        <taxon>Fungi incertae sedis</taxon>
        <taxon>Mucoromycota</taxon>
        <taxon>Glomeromycotina</taxon>
        <taxon>Glomeromycetes</taxon>
        <taxon>Diversisporales</taxon>
        <taxon>Gigasporaceae</taxon>
        <taxon>Gigaspora</taxon>
    </lineage>
</organism>
<dbReference type="PANTHER" id="PTHR36649:SF28">
    <property type="entry name" value="UBIQUITIN-LIKE DOMAIN-CONTAINING PROTEIN"/>
    <property type="match status" value="1"/>
</dbReference>
<comment type="caution">
    <text evidence="2">The sequence shown here is derived from an EMBL/GenBank/DDBJ whole genome shotgun (WGS) entry which is preliminary data.</text>
</comment>
<evidence type="ECO:0000313" key="2">
    <source>
        <dbReference type="EMBL" id="CAG8628043.1"/>
    </source>
</evidence>
<dbReference type="PANTHER" id="PTHR36649">
    <property type="entry name" value="UBIQUITIN-LIKE DOMAIN-CONTAINING PROTEIN"/>
    <property type="match status" value="1"/>
</dbReference>
<evidence type="ECO:0000313" key="3">
    <source>
        <dbReference type="Proteomes" id="UP000789901"/>
    </source>
</evidence>
<dbReference type="PRINTS" id="PR00348">
    <property type="entry name" value="UBIQUITIN"/>
</dbReference>
<dbReference type="SUPFAM" id="SSF56399">
    <property type="entry name" value="ADP-ribosylation"/>
    <property type="match status" value="1"/>
</dbReference>
<dbReference type="InterPro" id="IPR029071">
    <property type="entry name" value="Ubiquitin-like_domsf"/>
</dbReference>
<proteinExistence type="predicted"/>
<gene>
    <name evidence="2" type="ORF">GMARGA_LOCUS8183</name>
</gene>
<sequence>MSTSYDSTLINTAFTAVMGTHEFVSEKEYLNRQALGETDSTTYEQVDLYSFHQINLVGNNQSVVGNNRQTDPHKIYHRSIAYSKLINKKTLSDSQNDTINLDLLTSNGIQVFVKTLTGKTITIECEGNDTIDIVKQKIQDKENIPKNKQRLSFGGVLLEDFKTLSDYCIKKESTLYLILRNGGGRIISYLSVKDFLDPQYDYDFTKVSDIGKTFMRGSIQYKRPCGWKRIALKVTGKYDNSNDKWLGTANDAWPVSYHGTAKHNAKSIAEEGYDLSKGKRFVYGRGIYSTPDIHIAEQYASEFEFEGDKYVMVFQNRVNPVGLQRFPVGNGEYWVSEKGEDVRPYGICIKRKAPTYNEPPEAVTTNTTPRAQNMCEIEFQSIRHENTPISEGREFIEN</sequence>
<dbReference type="Gene3D" id="3.10.20.90">
    <property type="entry name" value="Phosphatidylinositol 3-kinase Catalytic Subunit, Chain A, domain 1"/>
    <property type="match status" value="1"/>
</dbReference>
<dbReference type="EMBL" id="CAJVQB010004141">
    <property type="protein sequence ID" value="CAG8628043.1"/>
    <property type="molecule type" value="Genomic_DNA"/>
</dbReference>
<dbReference type="Proteomes" id="UP000789901">
    <property type="component" value="Unassembled WGS sequence"/>
</dbReference>
<protein>
    <submittedName>
        <fullName evidence="2">18935_t:CDS:1</fullName>
    </submittedName>
</protein>
<feature type="domain" description="Ubiquitin-like" evidence="1">
    <location>
        <begin position="109"/>
        <end position="184"/>
    </location>
</feature>
<dbReference type="PROSITE" id="PS50053">
    <property type="entry name" value="UBIQUITIN_2"/>
    <property type="match status" value="1"/>
</dbReference>
<dbReference type="InterPro" id="IPR019956">
    <property type="entry name" value="Ubiquitin_dom"/>
</dbReference>
<dbReference type="SUPFAM" id="SSF54236">
    <property type="entry name" value="Ubiquitin-like"/>
    <property type="match status" value="1"/>
</dbReference>
<evidence type="ECO:0000259" key="1">
    <source>
        <dbReference type="PROSITE" id="PS50053"/>
    </source>
</evidence>
<name>A0ABN7ULR9_GIGMA</name>
<accession>A0ABN7ULR9</accession>
<dbReference type="InterPro" id="IPR000626">
    <property type="entry name" value="Ubiquitin-like_dom"/>
</dbReference>
<keyword evidence="3" id="KW-1185">Reference proteome</keyword>